<dbReference type="Gene3D" id="2.20.25.240">
    <property type="match status" value="1"/>
</dbReference>
<dbReference type="EMBL" id="HACG01018084">
    <property type="protein sequence ID" value="CEK64949.1"/>
    <property type="molecule type" value="Transcribed_RNA"/>
</dbReference>
<gene>
    <name evidence="5" type="primary">ORF53415</name>
</gene>
<proteinExistence type="predicted"/>
<protein>
    <recommendedName>
        <fullName evidence="4">FLYWCH-type domain-containing protein</fullName>
    </recommendedName>
</protein>
<evidence type="ECO:0000313" key="5">
    <source>
        <dbReference type="EMBL" id="CEK64949.1"/>
    </source>
</evidence>
<reference evidence="5" key="1">
    <citation type="submission" date="2014-12" db="EMBL/GenBank/DDBJ databases">
        <title>Insight into the proteome of Arion vulgaris.</title>
        <authorList>
            <person name="Aradska J."/>
            <person name="Bulat T."/>
            <person name="Smidak R."/>
            <person name="Sarate P."/>
            <person name="Gangsoo J."/>
            <person name="Sialana F."/>
            <person name="Bilban M."/>
            <person name="Lubec G."/>
        </authorList>
    </citation>
    <scope>NUCLEOTIDE SEQUENCE</scope>
    <source>
        <tissue evidence="5">Skin</tissue>
    </source>
</reference>
<feature type="non-terminal residue" evidence="5">
    <location>
        <position position="1"/>
    </location>
</feature>
<accession>A0A0B6Z8P7</accession>
<dbReference type="Pfam" id="PF04500">
    <property type="entry name" value="FLYWCH"/>
    <property type="match status" value="1"/>
</dbReference>
<dbReference type="GO" id="GO:0008270">
    <property type="term" value="F:zinc ion binding"/>
    <property type="evidence" value="ECO:0007669"/>
    <property type="project" value="UniProtKB-KW"/>
</dbReference>
<keyword evidence="3" id="KW-0862">Zinc</keyword>
<evidence type="ECO:0000256" key="1">
    <source>
        <dbReference type="ARBA" id="ARBA00022723"/>
    </source>
</evidence>
<dbReference type="AlphaFoldDB" id="A0A0B6Z8P7"/>
<dbReference type="InterPro" id="IPR007588">
    <property type="entry name" value="Znf_FLYWCH"/>
</dbReference>
<keyword evidence="1" id="KW-0479">Metal-binding</keyword>
<feature type="non-terminal residue" evidence="5">
    <location>
        <position position="198"/>
    </location>
</feature>
<sequence length="198" mass="22727">DDEEEDDVSEEQTIKREITDIEKKFLAEPAPLHSEEDTAGLNSSLLSPGPSLVRSKNFPDLSFYFIPSKKGKRILVVNDFTFRLNSLKSGGRYYWKCTVDPCMFRCVYNESLKDIVKVSGKHTHTSNVNRLRIREFCFLLKSHMAEDPSLTPKKAYDQEVVKVRNLENGETLVKCLPAYASIRTSLYNQKHKRSMEDG</sequence>
<evidence type="ECO:0000259" key="4">
    <source>
        <dbReference type="Pfam" id="PF04500"/>
    </source>
</evidence>
<evidence type="ECO:0000256" key="3">
    <source>
        <dbReference type="ARBA" id="ARBA00022833"/>
    </source>
</evidence>
<organism evidence="5">
    <name type="scientific">Arion vulgaris</name>
    <dbReference type="NCBI Taxonomy" id="1028688"/>
    <lineage>
        <taxon>Eukaryota</taxon>
        <taxon>Metazoa</taxon>
        <taxon>Spiralia</taxon>
        <taxon>Lophotrochozoa</taxon>
        <taxon>Mollusca</taxon>
        <taxon>Gastropoda</taxon>
        <taxon>Heterobranchia</taxon>
        <taxon>Euthyneura</taxon>
        <taxon>Panpulmonata</taxon>
        <taxon>Eupulmonata</taxon>
        <taxon>Stylommatophora</taxon>
        <taxon>Helicina</taxon>
        <taxon>Arionoidea</taxon>
        <taxon>Arionidae</taxon>
        <taxon>Arion</taxon>
    </lineage>
</organism>
<feature type="domain" description="FLYWCH-type" evidence="4">
    <location>
        <begin position="65"/>
        <end position="124"/>
    </location>
</feature>
<keyword evidence="2" id="KW-0863">Zinc-finger</keyword>
<evidence type="ECO:0000256" key="2">
    <source>
        <dbReference type="ARBA" id="ARBA00022771"/>
    </source>
</evidence>
<name>A0A0B6Z8P7_9EUPU</name>